<dbReference type="GO" id="GO:0018580">
    <property type="term" value="F:nitronate monooxygenase activity"/>
    <property type="evidence" value="ECO:0007669"/>
    <property type="project" value="InterPro"/>
</dbReference>
<organism evidence="4 5">
    <name type="scientific">Mycobacteroides abscessus 21</name>
    <dbReference type="NCBI Taxonomy" id="1299324"/>
    <lineage>
        <taxon>Bacteria</taxon>
        <taxon>Bacillati</taxon>
        <taxon>Actinomycetota</taxon>
        <taxon>Actinomycetes</taxon>
        <taxon>Mycobacteriales</taxon>
        <taxon>Mycobacteriaceae</taxon>
        <taxon>Mycobacteroides</taxon>
        <taxon>Mycobacteroides abscessus</taxon>
    </lineage>
</organism>
<gene>
    <name evidence="4" type="ORF">I543_4339</name>
</gene>
<dbReference type="InterPro" id="IPR004136">
    <property type="entry name" value="NMO"/>
</dbReference>
<evidence type="ECO:0000256" key="3">
    <source>
        <dbReference type="ARBA" id="ARBA00023002"/>
    </source>
</evidence>
<evidence type="ECO:0000256" key="1">
    <source>
        <dbReference type="ARBA" id="ARBA00022630"/>
    </source>
</evidence>
<proteinExistence type="predicted"/>
<dbReference type="Pfam" id="PF03060">
    <property type="entry name" value="NMO"/>
    <property type="match status" value="1"/>
</dbReference>
<keyword evidence="2" id="KW-0288">FMN</keyword>
<dbReference type="SUPFAM" id="SSF51412">
    <property type="entry name" value="Inosine monophosphate dehydrogenase (IMPDH)"/>
    <property type="match status" value="1"/>
</dbReference>
<name>A0A829Q269_9MYCO</name>
<accession>A0A829Q269</accession>
<dbReference type="EMBL" id="JAOF01000001">
    <property type="protein sequence ID" value="EUA46825.1"/>
    <property type="molecule type" value="Genomic_DNA"/>
</dbReference>
<keyword evidence="3" id="KW-0560">Oxidoreductase</keyword>
<keyword evidence="1" id="KW-0285">Flavoprotein</keyword>
<evidence type="ECO:0000313" key="5">
    <source>
        <dbReference type="Proteomes" id="UP000020103"/>
    </source>
</evidence>
<keyword evidence="4" id="KW-0503">Monooxygenase</keyword>
<dbReference type="AlphaFoldDB" id="A0A829Q269"/>
<comment type="caution">
    <text evidence="4">The sequence shown here is derived from an EMBL/GenBank/DDBJ whole genome shotgun (WGS) entry which is preliminary data.</text>
</comment>
<dbReference type="CDD" id="cd04730">
    <property type="entry name" value="NPD_like"/>
    <property type="match status" value="1"/>
</dbReference>
<dbReference type="PANTHER" id="PTHR32332">
    <property type="entry name" value="2-NITROPROPANE DIOXYGENASE"/>
    <property type="match status" value="1"/>
</dbReference>
<reference evidence="4 5" key="1">
    <citation type="submission" date="2013-12" db="EMBL/GenBank/DDBJ databases">
        <authorList>
            <person name="Madinger N."/>
            <person name="Lenaerts A."/>
            <person name="Ordway D."/>
            <person name="DeGroote M.A."/>
            <person name="Parker T."/>
            <person name="Sizemore C."/>
            <person name="Tallon L.J."/>
            <person name="Sadzewicz L.K."/>
            <person name="Sengamalay N."/>
            <person name="Fraser C.M."/>
            <person name="Hine E."/>
            <person name="Shefchek K.A."/>
            <person name="Das S.P."/>
            <person name="Tettelin H."/>
        </authorList>
    </citation>
    <scope>NUCLEOTIDE SEQUENCE [LARGE SCALE GENOMIC DNA]</scope>
    <source>
        <strain evidence="4 5">21</strain>
    </source>
</reference>
<protein>
    <submittedName>
        <fullName evidence="4">Nitronate monooxygenase family protein</fullName>
    </submittedName>
</protein>
<dbReference type="Gene3D" id="3.20.20.70">
    <property type="entry name" value="Aldolase class I"/>
    <property type="match status" value="1"/>
</dbReference>
<dbReference type="Proteomes" id="UP000020103">
    <property type="component" value="Unassembled WGS sequence"/>
</dbReference>
<evidence type="ECO:0000313" key="4">
    <source>
        <dbReference type="EMBL" id="EUA46825.1"/>
    </source>
</evidence>
<sequence>MITNRVTELLGVERPIVQAPMGWIARSQLASAVCNAGGLGIIETSSGELDAIKDEIRAMREFTDKPFGVNIAQAFVRDPSIAQFVVDQGVTFVTTSAGDPNKYTRVLKDNGLTVFHVVPTLAAALKAVDAGVDGLVVEGVEGGGFKDPKGASTMVLLPLVRSHVDIPIIAAGGICDGVSMAAAFALGAEGVQMGTRMMSAAESPIHHNWKAAVVAARETDTVLLNRLTKPGLRALRSARTEEMERRDLVSLLETGDPLDLYFGGNMETFVPLGGQVAGRIGGVESVKDILDATMDEFTAVIGKLASQYV</sequence>
<dbReference type="InterPro" id="IPR013785">
    <property type="entry name" value="Aldolase_TIM"/>
</dbReference>
<dbReference type="PANTHER" id="PTHR32332:SF20">
    <property type="entry name" value="2-NITROPROPANE DIOXYGENASE-LIKE PROTEIN"/>
    <property type="match status" value="1"/>
</dbReference>
<evidence type="ECO:0000256" key="2">
    <source>
        <dbReference type="ARBA" id="ARBA00022643"/>
    </source>
</evidence>